<proteinExistence type="predicted"/>
<dbReference type="OrthoDB" id="3268967at2759"/>
<dbReference type="EMBL" id="KL197767">
    <property type="protein sequence ID" value="KDQ50069.1"/>
    <property type="molecule type" value="Genomic_DNA"/>
</dbReference>
<dbReference type="SUPFAM" id="SSF54160">
    <property type="entry name" value="Chromo domain-like"/>
    <property type="match status" value="1"/>
</dbReference>
<accession>A0A067P5M8</accession>
<dbReference type="InParanoid" id="A0A067P5M8"/>
<dbReference type="STRING" id="933084.A0A067P5M8"/>
<reference evidence="2" key="1">
    <citation type="journal article" date="2014" name="Proc. Natl. Acad. Sci. U.S.A.">
        <title>Extensive sampling of basidiomycete genomes demonstrates inadequacy of the white-rot/brown-rot paradigm for wood decay fungi.</title>
        <authorList>
            <person name="Riley R."/>
            <person name="Salamov A.A."/>
            <person name="Brown D.W."/>
            <person name="Nagy L.G."/>
            <person name="Floudas D."/>
            <person name="Held B.W."/>
            <person name="Levasseur A."/>
            <person name="Lombard V."/>
            <person name="Morin E."/>
            <person name="Otillar R."/>
            <person name="Lindquist E.A."/>
            <person name="Sun H."/>
            <person name="LaButti K.M."/>
            <person name="Schmutz J."/>
            <person name="Jabbour D."/>
            <person name="Luo H."/>
            <person name="Baker S.E."/>
            <person name="Pisabarro A.G."/>
            <person name="Walton J.D."/>
            <person name="Blanchette R.A."/>
            <person name="Henrissat B."/>
            <person name="Martin F."/>
            <person name="Cullen D."/>
            <person name="Hibbett D.S."/>
            <person name="Grigoriev I.V."/>
        </authorList>
    </citation>
    <scope>NUCLEOTIDE SEQUENCE [LARGE SCALE GENOMIC DNA]</scope>
    <source>
        <strain evidence="2">MUCL 33604</strain>
    </source>
</reference>
<dbReference type="InterPro" id="IPR016197">
    <property type="entry name" value="Chromo-like_dom_sf"/>
</dbReference>
<dbReference type="AlphaFoldDB" id="A0A067P5M8"/>
<organism evidence="1 2">
    <name type="scientific">Jaapia argillacea MUCL 33604</name>
    <dbReference type="NCBI Taxonomy" id="933084"/>
    <lineage>
        <taxon>Eukaryota</taxon>
        <taxon>Fungi</taxon>
        <taxon>Dikarya</taxon>
        <taxon>Basidiomycota</taxon>
        <taxon>Agaricomycotina</taxon>
        <taxon>Agaricomycetes</taxon>
        <taxon>Agaricomycetidae</taxon>
        <taxon>Jaapiales</taxon>
        <taxon>Jaapiaceae</taxon>
        <taxon>Jaapia</taxon>
    </lineage>
</organism>
<protein>
    <submittedName>
        <fullName evidence="1">Uncharacterized protein</fullName>
    </submittedName>
</protein>
<evidence type="ECO:0000313" key="2">
    <source>
        <dbReference type="Proteomes" id="UP000027265"/>
    </source>
</evidence>
<dbReference type="Proteomes" id="UP000027265">
    <property type="component" value="Unassembled WGS sequence"/>
</dbReference>
<name>A0A067P5M8_9AGAM</name>
<gene>
    <name evidence="1" type="ORF">JAAARDRAFT_142553</name>
</gene>
<evidence type="ECO:0000313" key="1">
    <source>
        <dbReference type="EMBL" id="KDQ50069.1"/>
    </source>
</evidence>
<keyword evidence="2" id="KW-1185">Reference proteome</keyword>
<dbReference type="HOGENOM" id="CLU_147770_0_0_1"/>
<feature type="non-terminal residue" evidence="1">
    <location>
        <position position="1"/>
    </location>
</feature>
<sequence>RVAKFMPLFDGPYKIVDAHPESSVFTSPPPQTISQHYIHLSWCPIVERFMVLNREILRPGPIVTSNGEDERIIDCILDELVQYLVRWVGHGPDDGGWLLGRMLRDGEALDIW</sequence>